<dbReference type="PROSITE" id="PS50929">
    <property type="entry name" value="ABC_TM1F"/>
    <property type="match status" value="1"/>
</dbReference>
<keyword evidence="2" id="KW-0813">Transport</keyword>
<keyword evidence="4 10" id="KW-0812">Transmembrane</keyword>
<evidence type="ECO:0000256" key="7">
    <source>
        <dbReference type="ARBA" id="ARBA00022989"/>
    </source>
</evidence>
<evidence type="ECO:0000256" key="6">
    <source>
        <dbReference type="ARBA" id="ARBA00022840"/>
    </source>
</evidence>
<evidence type="ECO:0000256" key="3">
    <source>
        <dbReference type="ARBA" id="ARBA00022475"/>
    </source>
</evidence>
<comment type="subcellular location">
    <subcellularLocation>
        <location evidence="1">Cell membrane</location>
        <topology evidence="1">Multi-pass membrane protein</topology>
    </subcellularLocation>
</comment>
<dbReference type="GO" id="GO:0016887">
    <property type="term" value="F:ATP hydrolysis activity"/>
    <property type="evidence" value="ECO:0007669"/>
    <property type="project" value="InterPro"/>
</dbReference>
<dbReference type="SMART" id="SM00382">
    <property type="entry name" value="AAA"/>
    <property type="match status" value="1"/>
</dbReference>
<dbReference type="CDD" id="cd18587">
    <property type="entry name" value="ABC_6TM_LapB_like"/>
    <property type="match status" value="1"/>
</dbReference>
<keyword evidence="7 10" id="KW-1133">Transmembrane helix</keyword>
<dbReference type="PANTHER" id="PTHR24221:SF248">
    <property type="entry name" value="ABC TRANSPORTER TRANSMEMBRANE REGION"/>
    <property type="match status" value="1"/>
</dbReference>
<reference evidence="14" key="1">
    <citation type="submission" date="2016-08" db="EMBL/GenBank/DDBJ databases">
        <authorList>
            <person name="Seilhamer J.J."/>
        </authorList>
    </citation>
    <scope>NUCLEOTIDE SEQUENCE</scope>
    <source>
        <strain evidence="14">86-1</strain>
    </source>
</reference>
<dbReference type="NCBIfam" id="TIGR03375">
    <property type="entry name" value="type_I_sec_LssB"/>
    <property type="match status" value="1"/>
</dbReference>
<dbReference type="Gene3D" id="3.40.50.300">
    <property type="entry name" value="P-loop containing nucleotide triphosphate hydrolases"/>
    <property type="match status" value="1"/>
</dbReference>
<dbReference type="InterPro" id="IPR017750">
    <property type="entry name" value="ATPase_T1SS"/>
</dbReference>
<dbReference type="Pfam" id="PF00005">
    <property type="entry name" value="ABC_tran"/>
    <property type="match status" value="1"/>
</dbReference>
<evidence type="ECO:0000256" key="5">
    <source>
        <dbReference type="ARBA" id="ARBA00022741"/>
    </source>
</evidence>
<evidence type="ECO:0000259" key="13">
    <source>
        <dbReference type="PROSITE" id="PS50990"/>
    </source>
</evidence>
<evidence type="ECO:0000256" key="8">
    <source>
        <dbReference type="ARBA" id="ARBA00023136"/>
    </source>
</evidence>
<dbReference type="Gene3D" id="3.90.70.10">
    <property type="entry name" value="Cysteine proteinases"/>
    <property type="match status" value="1"/>
</dbReference>
<dbReference type="EMBL" id="FMJC01000002">
    <property type="protein sequence ID" value="SCM72687.1"/>
    <property type="molecule type" value="Genomic_DNA"/>
</dbReference>
<dbReference type="GO" id="GO:0140359">
    <property type="term" value="F:ABC-type transporter activity"/>
    <property type="evidence" value="ECO:0007669"/>
    <property type="project" value="InterPro"/>
</dbReference>
<feature type="compositionally biased region" description="Polar residues" evidence="9">
    <location>
        <begin position="736"/>
        <end position="746"/>
    </location>
</feature>
<evidence type="ECO:0000256" key="2">
    <source>
        <dbReference type="ARBA" id="ARBA00022448"/>
    </source>
</evidence>
<dbReference type="InterPro" id="IPR003439">
    <property type="entry name" value="ABC_transporter-like_ATP-bd"/>
</dbReference>
<organism evidence="14">
    <name type="scientific">uncultured Desulfovibrio sp</name>
    <dbReference type="NCBI Taxonomy" id="167968"/>
    <lineage>
        <taxon>Bacteria</taxon>
        <taxon>Pseudomonadati</taxon>
        <taxon>Thermodesulfobacteriota</taxon>
        <taxon>Desulfovibrionia</taxon>
        <taxon>Desulfovibrionales</taxon>
        <taxon>Desulfovibrionaceae</taxon>
        <taxon>Desulfovibrio</taxon>
        <taxon>environmental samples</taxon>
    </lineage>
</organism>
<feature type="domain" description="ABC transmembrane type-1" evidence="12">
    <location>
        <begin position="182"/>
        <end position="460"/>
    </location>
</feature>
<evidence type="ECO:0000313" key="14">
    <source>
        <dbReference type="EMBL" id="SCM72687.1"/>
    </source>
</evidence>
<dbReference type="InterPro" id="IPR003593">
    <property type="entry name" value="AAA+_ATPase"/>
</dbReference>
<dbReference type="AlphaFoldDB" id="A0A212L5D9"/>
<name>A0A212L5D9_9BACT</name>
<dbReference type="InterPro" id="IPR011527">
    <property type="entry name" value="ABC1_TM_dom"/>
</dbReference>
<feature type="domain" description="Peptidase C39" evidence="13">
    <location>
        <begin position="23"/>
        <end position="147"/>
    </location>
</feature>
<keyword evidence="8 10" id="KW-0472">Membrane</keyword>
<keyword evidence="3" id="KW-1003">Cell membrane</keyword>
<proteinExistence type="predicted"/>
<dbReference type="InterPro" id="IPR027417">
    <property type="entry name" value="P-loop_NTPase"/>
</dbReference>
<sequence length="784" mass="84752">MRQELDFAPDMDLKAVSDSIPESADHTPSFAHSMRTLLRLLGKPVSLPLLLSGIRGGPSSDSPSACLRSARRYGLDARIVRRKNLNSISPLVLPCILLLKNDLSCVLLKQDAGADTAEVIFPEQGEHAKSVNRQELESQYTGYAVFGSLTGKLDARARVPLPVTRRWFWDVIGHYMPLYKHVIIATVIINLLGVAGSLFAMNVYDRVVPNQAEETLWVLASGVLLAYMVDFILRNVRGYFVDLAGRNADVVLSSKLMEKVLNLRMDAKPDSTGALVNNLSGFESLRDFFSSGSLVVLADLPFLVIFLGLIFLIGGPIVSVPLAAVPLMVGLGLLLQMGARRHAASNYLLNMQKHALLVEIVHGLETVKTSRAESRLLNLWEQVCDASAETSRMARRYATLTLSVSSGLSQLVSVGVIVWGVYRIMDNAMTMGGLIACNILAGRAMAPLMQLAGMISRLHQSRMALAALNTIMELPTEDPAETDKTDFGLLQPAFTFEHVSFSYPGAKHNSLSDVSFTIRPHEKVAIIGRMGSGKSTIGRLMTGLYTPQDGAVRFGGVDLRQMDAVNLRGRMGYLPQDVTLFYGSIRDNIALDDPGIEDQRVLRAAYQAGATDFIRALPGGLGAPVGEQGFAISGGQRQSVALARALLHDPEVLILDEPTSNMDKATESLLRTRLAKLAENKTLVLITHRASLLALVNRLIIIDNGRVVADGPRDEVLEAINSQTSQKRQAADPTPGQRQNEQQNRTMPAGQAANEAAATTVTLAPAPTLARAGGAPESGMRGAA</sequence>
<feature type="transmembrane region" description="Helical" evidence="10">
    <location>
        <begin position="320"/>
        <end position="339"/>
    </location>
</feature>
<dbReference type="FunFam" id="3.40.50.300:FF:000299">
    <property type="entry name" value="ABC transporter ATP-binding protein/permease"/>
    <property type="match status" value="1"/>
</dbReference>
<accession>A0A212L5D9</accession>
<evidence type="ECO:0000256" key="10">
    <source>
        <dbReference type="SAM" id="Phobius"/>
    </source>
</evidence>
<dbReference type="GO" id="GO:0005886">
    <property type="term" value="C:plasma membrane"/>
    <property type="evidence" value="ECO:0007669"/>
    <property type="project" value="UniProtKB-SubCell"/>
</dbReference>
<dbReference type="InterPro" id="IPR005074">
    <property type="entry name" value="Peptidase_C39"/>
</dbReference>
<dbReference type="GO" id="GO:0008233">
    <property type="term" value="F:peptidase activity"/>
    <property type="evidence" value="ECO:0007669"/>
    <property type="project" value="InterPro"/>
</dbReference>
<gene>
    <name evidence="14" type="ORF">KL86DES1_20777</name>
</gene>
<feature type="domain" description="ABC transporter" evidence="11">
    <location>
        <begin position="494"/>
        <end position="729"/>
    </location>
</feature>
<dbReference type="Gene3D" id="1.20.1560.10">
    <property type="entry name" value="ABC transporter type 1, transmembrane domain"/>
    <property type="match status" value="1"/>
</dbReference>
<dbReference type="InterPro" id="IPR039421">
    <property type="entry name" value="Type_1_exporter"/>
</dbReference>
<dbReference type="SUPFAM" id="SSF52540">
    <property type="entry name" value="P-loop containing nucleoside triphosphate hydrolases"/>
    <property type="match status" value="1"/>
</dbReference>
<keyword evidence="6" id="KW-0067">ATP-binding</keyword>
<dbReference type="CDD" id="cd03245">
    <property type="entry name" value="ABCC_bacteriocin_exporters"/>
    <property type="match status" value="1"/>
</dbReference>
<evidence type="ECO:0000256" key="1">
    <source>
        <dbReference type="ARBA" id="ARBA00004651"/>
    </source>
</evidence>
<evidence type="ECO:0000256" key="9">
    <source>
        <dbReference type="SAM" id="MobiDB-lite"/>
    </source>
</evidence>
<dbReference type="GO" id="GO:0005524">
    <property type="term" value="F:ATP binding"/>
    <property type="evidence" value="ECO:0007669"/>
    <property type="project" value="UniProtKB-KW"/>
</dbReference>
<evidence type="ECO:0000259" key="11">
    <source>
        <dbReference type="PROSITE" id="PS50893"/>
    </source>
</evidence>
<dbReference type="PROSITE" id="PS50990">
    <property type="entry name" value="PEPTIDASE_C39"/>
    <property type="match status" value="1"/>
</dbReference>
<protein>
    <submittedName>
        <fullName evidence="14">Type I secretion system ATPase</fullName>
    </submittedName>
</protein>
<feature type="transmembrane region" description="Helical" evidence="10">
    <location>
        <begin position="216"/>
        <end position="233"/>
    </location>
</feature>
<dbReference type="SUPFAM" id="SSF90123">
    <property type="entry name" value="ABC transporter transmembrane region"/>
    <property type="match status" value="1"/>
</dbReference>
<feature type="transmembrane region" description="Helical" evidence="10">
    <location>
        <begin position="397"/>
        <end position="422"/>
    </location>
</feature>
<evidence type="ECO:0000256" key="4">
    <source>
        <dbReference type="ARBA" id="ARBA00022692"/>
    </source>
</evidence>
<feature type="transmembrane region" description="Helical" evidence="10">
    <location>
        <begin position="182"/>
        <end position="204"/>
    </location>
</feature>
<keyword evidence="5" id="KW-0547">Nucleotide-binding</keyword>
<evidence type="ECO:0000259" key="12">
    <source>
        <dbReference type="PROSITE" id="PS50929"/>
    </source>
</evidence>
<dbReference type="RefSeq" id="WP_232088284.1">
    <property type="nucleotide sequence ID" value="NZ_LT608333.1"/>
</dbReference>
<dbReference type="GO" id="GO:0006508">
    <property type="term" value="P:proteolysis"/>
    <property type="evidence" value="ECO:0007669"/>
    <property type="project" value="InterPro"/>
</dbReference>
<feature type="compositionally biased region" description="Low complexity" evidence="9">
    <location>
        <begin position="749"/>
        <end position="775"/>
    </location>
</feature>
<dbReference type="InterPro" id="IPR036640">
    <property type="entry name" value="ABC1_TM_sf"/>
</dbReference>
<dbReference type="Pfam" id="PF00664">
    <property type="entry name" value="ABC_membrane"/>
    <property type="match status" value="1"/>
</dbReference>
<dbReference type="GO" id="GO:0034040">
    <property type="term" value="F:ATPase-coupled lipid transmembrane transporter activity"/>
    <property type="evidence" value="ECO:0007669"/>
    <property type="project" value="TreeGrafter"/>
</dbReference>
<feature type="region of interest" description="Disordered" evidence="9">
    <location>
        <begin position="722"/>
        <end position="784"/>
    </location>
</feature>
<dbReference type="PANTHER" id="PTHR24221">
    <property type="entry name" value="ATP-BINDING CASSETTE SUB-FAMILY B"/>
    <property type="match status" value="1"/>
</dbReference>
<dbReference type="PROSITE" id="PS50893">
    <property type="entry name" value="ABC_TRANSPORTER_2"/>
    <property type="match status" value="1"/>
</dbReference>